<reference evidence="2" key="2">
    <citation type="journal article" date="2018" name="Sci. Rep.">
        <title>Inferences on specificity recognition at the Malus?domestica gametophytic self-incompatibility system.</title>
        <authorList>
            <person name="Pratas M.I."/>
            <person name="Aguiar B."/>
            <person name="Vieira J."/>
            <person name="Nunes V."/>
            <person name="Teixeira V."/>
            <person name="Fonseca N.A."/>
            <person name="Iezzoni A."/>
            <person name="van Nocker S."/>
            <person name="Vieira C.P."/>
        </authorList>
    </citation>
    <scope>NUCLEOTIDE SEQUENCE</scope>
    <source>
        <strain evidence="2">S10_Empire</strain>
        <strain evidence="3">S10_McIntosh</strain>
    </source>
</reference>
<dbReference type="InterPro" id="IPR036047">
    <property type="entry name" value="F-box-like_dom_sf"/>
</dbReference>
<dbReference type="EMBL" id="AB699126">
    <property type="protein sequence ID" value="BAN59867.1"/>
    <property type="molecule type" value="Genomic_DNA"/>
</dbReference>
<proteinExistence type="predicted"/>
<gene>
    <name evidence="4" type="primary">MdFBX27</name>
</gene>
<reference evidence="4" key="1">
    <citation type="submission" date="2012-02" db="EMBL/GenBank/DDBJ databases">
        <title>Isolation and characterization of multiple F-box genes linked to the S9- and S10-RNase in apple (Malus X domestica Borkh.).</title>
        <authorList>
            <person name="Okada K."/>
            <person name="Moriya S."/>
            <person name="Haji T."/>
            <person name="Abe K."/>
        </authorList>
    </citation>
    <scope>NUCLEOTIDE SEQUENCE</scope>
</reference>
<evidence type="ECO:0000313" key="2">
    <source>
        <dbReference type="EMBL" id="AUZ98234.1"/>
    </source>
</evidence>
<evidence type="ECO:0000313" key="4">
    <source>
        <dbReference type="EMBL" id="BAN59867.1"/>
    </source>
</evidence>
<dbReference type="EMBL" id="MG458545">
    <property type="protein sequence ID" value="AUZ98234.1"/>
    <property type="molecule type" value="Genomic_DNA"/>
</dbReference>
<dbReference type="NCBIfam" id="TIGR01640">
    <property type="entry name" value="F_box_assoc_1"/>
    <property type="match status" value="1"/>
</dbReference>
<dbReference type="PANTHER" id="PTHR31672">
    <property type="entry name" value="BNACNNG10540D PROTEIN"/>
    <property type="match status" value="1"/>
</dbReference>
<dbReference type="AlphaFoldDB" id="S6B6V7"/>
<evidence type="ECO:0000313" key="3">
    <source>
        <dbReference type="EMBL" id="AUZ98235.1"/>
    </source>
</evidence>
<dbReference type="InterPro" id="IPR050796">
    <property type="entry name" value="SCF_F-box_component"/>
</dbReference>
<dbReference type="SUPFAM" id="SSF81383">
    <property type="entry name" value="F-box domain"/>
    <property type="match status" value="1"/>
</dbReference>
<dbReference type="CDD" id="cd22157">
    <property type="entry name" value="F-box_AtFBW1-like"/>
    <property type="match status" value="1"/>
</dbReference>
<dbReference type="Pfam" id="PF07734">
    <property type="entry name" value="FBA_1"/>
    <property type="match status" value="1"/>
</dbReference>
<accession>S6B6V7</accession>
<dbReference type="PANTHER" id="PTHR31672:SF13">
    <property type="entry name" value="F-BOX PROTEIN CPR30-LIKE"/>
    <property type="match status" value="1"/>
</dbReference>
<organism evidence="4">
    <name type="scientific">Malus domestica</name>
    <name type="common">Apple</name>
    <name type="synonym">Pyrus malus</name>
    <dbReference type="NCBI Taxonomy" id="3750"/>
    <lineage>
        <taxon>Eukaryota</taxon>
        <taxon>Viridiplantae</taxon>
        <taxon>Streptophyta</taxon>
        <taxon>Embryophyta</taxon>
        <taxon>Tracheophyta</taxon>
        <taxon>Spermatophyta</taxon>
        <taxon>Magnoliopsida</taxon>
        <taxon>eudicotyledons</taxon>
        <taxon>Gunneridae</taxon>
        <taxon>Pentapetalae</taxon>
        <taxon>rosids</taxon>
        <taxon>fabids</taxon>
        <taxon>Rosales</taxon>
        <taxon>Rosaceae</taxon>
        <taxon>Amygdaloideae</taxon>
        <taxon>Maleae</taxon>
        <taxon>Malus</taxon>
    </lineage>
</organism>
<sequence length="406" mass="47224">MVVFFPANKTIEMSHVIESETLEDRVVEILSRLPPKSLMRFKCIRKSWFSLISSLSFVAKHLSNSVDNKLSSSTSILLNRSQAHIFPDQSWKQEVFWSMINFSIYSDENNLHYDVEDLNIPFPLKDHDFVLIFGYCNGIVCVEAGKNVLLCNPATREFRQLPDSFLLLPSPPEGKFELETNFQALGFGYDCNAKEYKVVRIIENCEYSDDERTYYHRIALPHTAELYTMTANSWKEIKIDISSTTYSCSRSVFMKGFCYWYATDGEEYILSFDLRDDTFHIIQLPSRRESGFRFYYIFLRNESLASFCSRYDRSEDSESCEIWVMDEYDGVKSSWTKLLNIGPLQGIKKPLAFWKSDELLMLDSDGKATSYNFSTGNLKYLHIPPILNRVVDFEVLIYVKTIVHVK</sequence>
<dbReference type="InterPro" id="IPR017451">
    <property type="entry name" value="F-box-assoc_interact_dom"/>
</dbReference>
<dbReference type="InterPro" id="IPR006527">
    <property type="entry name" value="F-box-assoc_dom_typ1"/>
</dbReference>
<protein>
    <submittedName>
        <fullName evidence="4">Hypothetical F-box protein</fullName>
    </submittedName>
    <submittedName>
        <fullName evidence="2">SFBB9/SFBB11</fullName>
    </submittedName>
</protein>
<feature type="domain" description="F-box associated beta-propeller type 1" evidence="1">
    <location>
        <begin position="99"/>
        <end position="365"/>
    </location>
</feature>
<evidence type="ECO:0000259" key="1">
    <source>
        <dbReference type="Pfam" id="PF07734"/>
    </source>
</evidence>
<name>S6B6V7_MALDO</name>
<dbReference type="EMBL" id="MG458546">
    <property type="protein sequence ID" value="AUZ98235.1"/>
    <property type="molecule type" value="Genomic_DNA"/>
</dbReference>